<dbReference type="SUPFAM" id="SSF57756">
    <property type="entry name" value="Retrovirus zinc finger-like domains"/>
    <property type="match status" value="4"/>
</dbReference>
<evidence type="ECO:0000259" key="5">
    <source>
        <dbReference type="PROSITE" id="PS50102"/>
    </source>
</evidence>
<evidence type="ECO:0000256" key="1">
    <source>
        <dbReference type="ARBA" id="ARBA00022884"/>
    </source>
</evidence>
<dbReference type="PANTHER" id="PTHR23236">
    <property type="entry name" value="EUKARYOTIC TRANSLATION INITIATION FACTOR 4B/4H"/>
    <property type="match status" value="1"/>
</dbReference>
<feature type="domain" description="RRM" evidence="5">
    <location>
        <begin position="192"/>
        <end position="269"/>
    </location>
</feature>
<organism evidence="7">
    <name type="scientific">Daucus carota subsp. sativus</name>
    <name type="common">Carrot</name>
    <dbReference type="NCBI Taxonomy" id="79200"/>
    <lineage>
        <taxon>Eukaryota</taxon>
        <taxon>Viridiplantae</taxon>
        <taxon>Streptophyta</taxon>
        <taxon>Embryophyta</taxon>
        <taxon>Tracheophyta</taxon>
        <taxon>Spermatophyta</taxon>
        <taxon>Magnoliopsida</taxon>
        <taxon>eudicotyledons</taxon>
        <taxon>Gunneridae</taxon>
        <taxon>Pentapetalae</taxon>
        <taxon>asterids</taxon>
        <taxon>campanulids</taxon>
        <taxon>Apiales</taxon>
        <taxon>Apiaceae</taxon>
        <taxon>Apioideae</taxon>
        <taxon>Scandiceae</taxon>
        <taxon>Daucinae</taxon>
        <taxon>Daucus</taxon>
        <taxon>Daucus sect. Daucus</taxon>
    </lineage>
</organism>
<dbReference type="InterPro" id="IPR034361">
    <property type="entry name" value="PHIP1_RRM1"/>
</dbReference>
<feature type="region of interest" description="Disordered" evidence="4">
    <location>
        <begin position="36"/>
        <end position="113"/>
    </location>
</feature>
<dbReference type="GO" id="GO:0008270">
    <property type="term" value="F:zinc ion binding"/>
    <property type="evidence" value="ECO:0007669"/>
    <property type="project" value="UniProtKB-KW"/>
</dbReference>
<proteinExistence type="predicted"/>
<keyword evidence="2" id="KW-0862">Zinc</keyword>
<accession>A0A162A9F3</accession>
<dbReference type="InterPro" id="IPR012677">
    <property type="entry name" value="Nucleotide-bd_a/b_plait_sf"/>
</dbReference>
<feature type="domain" description="CCHC-type" evidence="6">
    <location>
        <begin position="515"/>
        <end position="530"/>
    </location>
</feature>
<dbReference type="Gene3D" id="3.30.70.330">
    <property type="match status" value="2"/>
</dbReference>
<dbReference type="STRING" id="79200.A0A162A9F3"/>
<dbReference type="SMART" id="SM00343">
    <property type="entry name" value="ZnF_C2HC"/>
    <property type="match status" value="4"/>
</dbReference>
<dbReference type="EMBL" id="LNRQ01000004">
    <property type="protein sequence ID" value="KZM97430.1"/>
    <property type="molecule type" value="Genomic_DNA"/>
</dbReference>
<feature type="compositionally biased region" description="Basic residues" evidence="4">
    <location>
        <begin position="140"/>
        <end position="154"/>
    </location>
</feature>
<dbReference type="InterPro" id="IPR001878">
    <property type="entry name" value="Znf_CCHC"/>
</dbReference>
<evidence type="ECO:0000256" key="3">
    <source>
        <dbReference type="PROSITE-ProRule" id="PRU00176"/>
    </source>
</evidence>
<dbReference type="GO" id="GO:0003723">
    <property type="term" value="F:RNA binding"/>
    <property type="evidence" value="ECO:0007669"/>
    <property type="project" value="UniProtKB-UniRule"/>
</dbReference>
<gene>
    <name evidence="7" type="ORF">DCAR_015208</name>
</gene>
<feature type="compositionally biased region" description="Basic residues" evidence="4">
    <location>
        <begin position="43"/>
        <end position="52"/>
    </location>
</feature>
<keyword evidence="2" id="KW-0479">Metal-binding</keyword>
<dbReference type="CDD" id="cd12271">
    <property type="entry name" value="RRM1_PHIP1"/>
    <property type="match status" value="1"/>
</dbReference>
<dbReference type="SUPFAM" id="SSF54928">
    <property type="entry name" value="RNA-binding domain, RBD"/>
    <property type="match status" value="2"/>
</dbReference>
<keyword evidence="1 3" id="KW-0694">RNA-binding</keyword>
<feature type="domain" description="CCHC-type" evidence="6">
    <location>
        <begin position="570"/>
        <end position="585"/>
    </location>
</feature>
<evidence type="ECO:0000313" key="7">
    <source>
        <dbReference type="EMBL" id="KZM97430.1"/>
    </source>
</evidence>
<name>A0A162A9F3_DAUCS</name>
<dbReference type="InterPro" id="IPR036875">
    <property type="entry name" value="Znf_CCHC_sf"/>
</dbReference>
<evidence type="ECO:0000256" key="4">
    <source>
        <dbReference type="SAM" id="MobiDB-lite"/>
    </source>
</evidence>
<dbReference type="Pfam" id="PF00076">
    <property type="entry name" value="RRM_1"/>
    <property type="match status" value="2"/>
</dbReference>
<dbReference type="Gramene" id="KZM97430">
    <property type="protein sequence ID" value="KZM97430"/>
    <property type="gene ID" value="DCAR_015208"/>
</dbReference>
<comment type="caution">
    <text evidence="7">The sequence shown here is derived from an EMBL/GenBank/DDBJ whole genome shotgun (WGS) entry which is preliminary data.</text>
</comment>
<dbReference type="Pfam" id="PF00098">
    <property type="entry name" value="zf-CCHC"/>
    <property type="match status" value="4"/>
</dbReference>
<dbReference type="PROSITE" id="PS50102">
    <property type="entry name" value="RRM"/>
    <property type="match status" value="2"/>
</dbReference>
<feature type="domain" description="CCHC-type" evidence="6">
    <location>
        <begin position="404"/>
        <end position="419"/>
    </location>
</feature>
<feature type="domain" description="CCHC-type" evidence="6">
    <location>
        <begin position="454"/>
        <end position="469"/>
    </location>
</feature>
<dbReference type="OMA" id="SNAYEDN"/>
<evidence type="ECO:0000256" key="2">
    <source>
        <dbReference type="PROSITE-ProRule" id="PRU00047"/>
    </source>
</evidence>
<dbReference type="Gene3D" id="4.10.60.10">
    <property type="entry name" value="Zinc finger, CCHC-type"/>
    <property type="match status" value="4"/>
</dbReference>
<feature type="region of interest" description="Disordered" evidence="4">
    <location>
        <begin position="136"/>
        <end position="156"/>
    </location>
</feature>
<feature type="domain" description="RRM" evidence="5">
    <location>
        <begin position="287"/>
        <end position="363"/>
    </location>
</feature>
<dbReference type="PROSITE" id="PS50158">
    <property type="entry name" value="ZF_CCHC"/>
    <property type="match status" value="4"/>
</dbReference>
<dbReference type="SMART" id="SM00360">
    <property type="entry name" value="RRM"/>
    <property type="match status" value="2"/>
</dbReference>
<reference evidence="7" key="1">
    <citation type="journal article" date="2016" name="Nat. Genet.">
        <title>A high-quality carrot genome assembly provides new insights into carotenoid accumulation and asterid genome evolution.</title>
        <authorList>
            <person name="Iorizzo M."/>
            <person name="Ellison S."/>
            <person name="Senalik D."/>
            <person name="Zeng P."/>
            <person name="Satapoomin P."/>
            <person name="Huang J."/>
            <person name="Bowman M."/>
            <person name="Iovene M."/>
            <person name="Sanseverino W."/>
            <person name="Cavagnaro P."/>
            <person name="Yildiz M."/>
            <person name="Macko-Podgorni A."/>
            <person name="Moranska E."/>
            <person name="Grzebelus E."/>
            <person name="Grzebelus D."/>
            <person name="Ashrafi H."/>
            <person name="Zheng Z."/>
            <person name="Cheng S."/>
            <person name="Spooner D."/>
            <person name="Van Deynze A."/>
            <person name="Simon P."/>
        </authorList>
    </citation>
    <scope>NUCLEOTIDE SEQUENCE [LARGE SCALE GENOMIC DNA]</scope>
    <source>
        <tissue evidence="7">Leaf</tissue>
    </source>
</reference>
<feature type="region of interest" description="Disordered" evidence="4">
    <location>
        <begin position="666"/>
        <end position="689"/>
    </location>
</feature>
<protein>
    <submittedName>
        <fullName evidence="7">Uncharacterized protein</fullName>
    </submittedName>
</protein>
<dbReference type="AlphaFoldDB" id="A0A162A9F3"/>
<keyword evidence="2" id="KW-0863">Zinc-finger</keyword>
<dbReference type="InterPro" id="IPR000504">
    <property type="entry name" value="RRM_dom"/>
</dbReference>
<evidence type="ECO:0000259" key="6">
    <source>
        <dbReference type="PROSITE" id="PS50158"/>
    </source>
</evidence>
<dbReference type="InterPro" id="IPR035979">
    <property type="entry name" value="RBD_domain_sf"/>
</dbReference>
<dbReference type="PANTHER" id="PTHR23236:SF24">
    <property type="entry name" value="PHRAGMOPLASTIN INTERACTING PROTEIN 1"/>
    <property type="match status" value="1"/>
</dbReference>
<sequence>MVLSNKKLKQKIRAQLTDSFISSSQNAKQSFKSLLDSLTQKPRLSKRDKRRVITSTDAQTENKENQENGSGLEAEKKVKKRKRGEKLGLDGVENQENGVGLEGGKVEKKRKRDGKVGLDGIEKKGIDGLENGVKEEKVKGKMKKKKKKKGKGKKKSEGVGVEKKVVEVAKAEDRVAEVIKVTDSQENSDVSTKVYVGGIPYYSTEEDIRSFFESCGTITEVDCMRFPDTGKFRGIAFISFKTEAAAKRALALDGADMGGLFLKIQPCKTTIEKKVSDFSPAIVEGYNRIYVGNLSWDITEEDLKSFFADFKVSSIRFGEDKETKEFRGYAHVDFSDSLYVTMALKLDQKILCGRPVRIRCAVPAKKADPNAKVIPTSRIVENVEVKSDNMDTSAVSGKLKRRTCYECGEKGHLTASCPKKQAADPIQSLPTSIEVNTDNVDTSTVSGKIRRRTCYECGEKGHLTSSCPKKLAADAVQSLSTSKYDDNVKASTANAEVIPDNVEIITVPRKIAQTCYECGEKGHLSSSCPNKQYADPTIYIPTNMNVDTVGAYSDNNEVGPVSGKIRRRTCYECGEKGHLSSQCPNKQPADFMKSVPDNNNAYNAEATTRDALIKRNIAEVSSYSAPVERANVEVKNVSAGANNNVSADATPWVVFGVPMGPIRGLKRKERAEKDTSIEELESNNDGPCLPPQPQSFDWWDQFSKRLTGMYVWLVLLNH</sequence>